<accession>A0A699HVD6</accession>
<name>A0A699HVD6_TANCI</name>
<organism evidence="2">
    <name type="scientific">Tanacetum cinerariifolium</name>
    <name type="common">Dalmatian daisy</name>
    <name type="synonym">Chrysanthemum cinerariifolium</name>
    <dbReference type="NCBI Taxonomy" id="118510"/>
    <lineage>
        <taxon>Eukaryota</taxon>
        <taxon>Viridiplantae</taxon>
        <taxon>Streptophyta</taxon>
        <taxon>Embryophyta</taxon>
        <taxon>Tracheophyta</taxon>
        <taxon>Spermatophyta</taxon>
        <taxon>Magnoliopsida</taxon>
        <taxon>eudicotyledons</taxon>
        <taxon>Gunneridae</taxon>
        <taxon>Pentapetalae</taxon>
        <taxon>asterids</taxon>
        <taxon>campanulids</taxon>
        <taxon>Asterales</taxon>
        <taxon>Asteraceae</taxon>
        <taxon>Asteroideae</taxon>
        <taxon>Anthemideae</taxon>
        <taxon>Anthemidinae</taxon>
        <taxon>Tanacetum</taxon>
    </lineage>
</organism>
<proteinExistence type="predicted"/>
<dbReference type="AlphaFoldDB" id="A0A699HVD6"/>
<dbReference type="InterPro" id="IPR023214">
    <property type="entry name" value="HAD_sf"/>
</dbReference>
<comment type="caution">
    <text evidence="2">The sequence shown here is derived from an EMBL/GenBank/DDBJ whole genome shotgun (WGS) entry which is preliminary data.</text>
</comment>
<protein>
    <submittedName>
        <fullName evidence="2">Calcium-transporting ATPase 2, plasma membrane-type-like</fullName>
    </submittedName>
</protein>
<feature type="non-terminal residue" evidence="2">
    <location>
        <position position="1"/>
    </location>
</feature>
<dbReference type="PANTHER" id="PTHR24093">
    <property type="entry name" value="CATION TRANSPORTING ATPASE"/>
    <property type="match status" value="1"/>
</dbReference>
<evidence type="ECO:0000256" key="1">
    <source>
        <dbReference type="ARBA" id="ARBA00022842"/>
    </source>
</evidence>
<dbReference type="EMBL" id="BKCJ010185683">
    <property type="protein sequence ID" value="GEY52241.1"/>
    <property type="molecule type" value="Genomic_DNA"/>
</dbReference>
<keyword evidence="1" id="KW-0460">Magnesium</keyword>
<reference evidence="2" key="1">
    <citation type="journal article" date="2019" name="Sci. Rep.">
        <title>Draft genome of Tanacetum cinerariifolium, the natural source of mosquito coil.</title>
        <authorList>
            <person name="Yamashiro T."/>
            <person name="Shiraishi A."/>
            <person name="Satake H."/>
            <person name="Nakayama K."/>
        </authorList>
    </citation>
    <scope>NUCLEOTIDE SEQUENCE</scope>
</reference>
<evidence type="ECO:0000313" key="2">
    <source>
        <dbReference type="EMBL" id="GEY52241.1"/>
    </source>
</evidence>
<sequence>KPKSSNLVDMTSNKTPISSNRKSVVLHEWWLIKVEGGSKLAVGGIILRFQMPQDIRTPRNVTCIGIVGNKDNIRLDVKESVSLRRSIGITFRMVTGDNITTAKAIDRKCGILTDDGIAIEGPDFREKSLKVLLIIIRKIQERLAKKPCGCICLRFLVHPFEVFKLTVGEMFNRKPRNITAYKVAVEAMKKIEAPSFPFSSCPSSMNIALLYQAMESEIRQSVVMAISRQPNGRLTPRNFLLNMSSVASRDPAIFLQAAHSSFQIEMVGERPDSKVSNSRSSAPKGLFGGGVFHNILHQFLPYYRISKKEEKTDVERRHKLGGRASQFLVASCFTPGNDIQAFVDLFNAVPAARSLTGSSISGEASVAPVLVKVLELVIKEHVHAAEANAGRSHNAIKPTDQNYRESEAITYDMEHDQDIDGRCAPLSEDDYMHESSNNTKVLENGFDSMAIRFEIQPDIQESLDEVNLINNGISGCRTLVVRCHTIKTCKVISLLPVLIRGHVYASRVIPGKK</sequence>
<dbReference type="GO" id="GO:0005886">
    <property type="term" value="C:plasma membrane"/>
    <property type="evidence" value="ECO:0007669"/>
    <property type="project" value="TreeGrafter"/>
</dbReference>
<dbReference type="Gene3D" id="3.40.50.1000">
    <property type="entry name" value="HAD superfamily/HAD-like"/>
    <property type="match status" value="1"/>
</dbReference>
<dbReference type="InterPro" id="IPR036412">
    <property type="entry name" value="HAD-like_sf"/>
</dbReference>
<dbReference type="SUPFAM" id="SSF56784">
    <property type="entry name" value="HAD-like"/>
    <property type="match status" value="1"/>
</dbReference>
<dbReference type="GO" id="GO:0005388">
    <property type="term" value="F:P-type calcium transporter activity"/>
    <property type="evidence" value="ECO:0007669"/>
    <property type="project" value="TreeGrafter"/>
</dbReference>
<dbReference type="PANTHER" id="PTHR24093:SF481">
    <property type="entry name" value="CALCIUM-TRANSPORTING ATPASE"/>
    <property type="match status" value="1"/>
</dbReference>
<gene>
    <name evidence="2" type="ORF">Tci_424215</name>
</gene>